<reference evidence="1" key="1">
    <citation type="submission" date="2012-05" db="EMBL/GenBank/DDBJ databases">
        <authorList>
            <person name="Studholme D.J."/>
            <person name="Wasukira A."/>
            <person name="Grant M."/>
        </authorList>
    </citation>
    <scope>NUCLEOTIDE SEQUENCE [LARGE SCALE GENOMIC DNA]</scope>
    <source>
        <strain evidence="1">NCPPB 890</strain>
    </source>
</reference>
<organism evidence="1">
    <name type="scientific">Xanthomonas vasicola pv. vasculorum NCPPB 890</name>
    <dbReference type="NCBI Taxonomy" id="1184265"/>
    <lineage>
        <taxon>Bacteria</taxon>
        <taxon>Pseudomonadati</taxon>
        <taxon>Pseudomonadota</taxon>
        <taxon>Gammaproteobacteria</taxon>
        <taxon>Lysobacterales</taxon>
        <taxon>Lysobacteraceae</taxon>
        <taxon>Xanthomonas</taxon>
    </lineage>
</organism>
<evidence type="ECO:0000313" key="1">
    <source>
        <dbReference type="EMBL" id="KFA02472.1"/>
    </source>
</evidence>
<proteinExistence type="predicted"/>
<dbReference type="AlphaFoldDB" id="A0A836P3D6"/>
<accession>A0A836P3D6</accession>
<comment type="caution">
    <text evidence="1">The sequence shown here is derived from an EMBL/GenBank/DDBJ whole genome shotgun (WGS) entry which is preliminary data.</text>
</comment>
<sequence>MTLPCAHAGQATTPGEKSEFYSALSLATPVLIASGVVASVVGGPLAASNAVAESRREARAGKLPPTRVEAVDTLRAGARQVRLQDPQQAENTAVLQWQVRQDDPAAGFHVGEIVTFQPGRWQWLDRASRTRERIGVRTDRSRCRVQQQPNVVTRTPCAAGGGHIRSTTA</sequence>
<protein>
    <submittedName>
        <fullName evidence="1">Uncharacterized protein</fullName>
    </submittedName>
</protein>
<gene>
    <name evidence="1" type="ORF">A11K_0109465</name>
</gene>
<name>A0A836P3D6_XANVA</name>
<dbReference type="EMBL" id="AKBN01000501">
    <property type="protein sequence ID" value="KFA02472.1"/>
    <property type="molecule type" value="Genomic_DNA"/>
</dbReference>